<dbReference type="Gene3D" id="2.130.10.10">
    <property type="entry name" value="YVTN repeat-like/Quinoprotein amine dehydrogenase"/>
    <property type="match status" value="1"/>
</dbReference>
<dbReference type="InterPro" id="IPR011047">
    <property type="entry name" value="Quinoprotein_ADH-like_sf"/>
</dbReference>
<name>A0A367ZP55_9BACT</name>
<dbReference type="InterPro" id="IPR015943">
    <property type="entry name" value="WD40/YVTN_repeat-like_dom_sf"/>
</dbReference>
<feature type="region of interest" description="Disordered" evidence="1">
    <location>
        <begin position="391"/>
        <end position="450"/>
    </location>
</feature>
<protein>
    <submittedName>
        <fullName evidence="3">Amino acid adenylation domain</fullName>
    </submittedName>
</protein>
<proteinExistence type="predicted"/>
<dbReference type="AlphaFoldDB" id="A0A367ZP55"/>
<feature type="compositionally biased region" description="Low complexity" evidence="1">
    <location>
        <begin position="394"/>
        <end position="404"/>
    </location>
</feature>
<gene>
    <name evidence="3" type="ORF">OZSIB_3784</name>
</gene>
<feature type="domain" description="Pyrrolo-quinoline quinone repeat" evidence="2">
    <location>
        <begin position="184"/>
        <end position="316"/>
    </location>
</feature>
<comment type="caution">
    <text evidence="3">The sequence shown here is derived from an EMBL/GenBank/DDBJ whole genome shotgun (WGS) entry which is preliminary data.</text>
</comment>
<dbReference type="SUPFAM" id="SSF50998">
    <property type="entry name" value="Quinoprotein alcohol dehydrogenase-like"/>
    <property type="match status" value="1"/>
</dbReference>
<dbReference type="InterPro" id="IPR002372">
    <property type="entry name" value="PQQ_rpt_dom"/>
</dbReference>
<evidence type="ECO:0000313" key="4">
    <source>
        <dbReference type="Proteomes" id="UP000252355"/>
    </source>
</evidence>
<organism evidence="3 4">
    <name type="scientific">Candidatus Ozemobacter sibiricus</name>
    <dbReference type="NCBI Taxonomy" id="2268124"/>
    <lineage>
        <taxon>Bacteria</taxon>
        <taxon>Candidatus Ozemobacteria</taxon>
        <taxon>Candidatus Ozemobacterales</taxon>
        <taxon>Candidatus Ozemobacteraceae</taxon>
        <taxon>Candidatus Ozemobacter</taxon>
    </lineage>
</organism>
<evidence type="ECO:0000313" key="3">
    <source>
        <dbReference type="EMBL" id="RCK79915.1"/>
    </source>
</evidence>
<sequence length="450" mass="48252">MKKAAVGALLVLFTLVVVQVWLTPQGSTPAWRAHFDREILTAPCRLGDHIAVLGDRREIALLDRQGQVVARQALPRPPRHPLVALPSAVVVADREAGLRAYRGEALTLLWERATLQTSPLPPQALPGDRLLVPTDARTLIAVEGRSGDPLWDIQLPNPVQHTAVGRVALACTYGQDDGPGATFRLQVYDLEAGEPLWSFSGPVAIFPPIPTQDLFLFVTSQGSVVGAEQETGALRLRLDSPGLHHVFAEGDTIGIVASDGRQVIGASLSGRRPWTARLGATFLAAKVVGDLVMLADRSGLQCLDVSTGEVVWRRDLGPILTAHPHRRGMAVLYKSSFLDRHGSFAYLPAASGEPAWVCVENAMFHPPLPDGRLDLVFCRNGAIYGMPVPKSEEPTPAVPTAAEPAFPPLPRPATPTFDLPGPGTGFPPRALPPGSLPDRLPDQEPASGWD</sequence>
<evidence type="ECO:0000256" key="1">
    <source>
        <dbReference type="SAM" id="MobiDB-lite"/>
    </source>
</evidence>
<dbReference type="Proteomes" id="UP000252355">
    <property type="component" value="Unassembled WGS sequence"/>
</dbReference>
<feature type="domain" description="Pyrrolo-quinoline quinone repeat" evidence="2">
    <location>
        <begin position="30"/>
        <end position="167"/>
    </location>
</feature>
<dbReference type="EMBL" id="QOQW01000009">
    <property type="protein sequence ID" value="RCK79915.1"/>
    <property type="molecule type" value="Genomic_DNA"/>
</dbReference>
<accession>A0A367ZP55</accession>
<evidence type="ECO:0000259" key="2">
    <source>
        <dbReference type="Pfam" id="PF13360"/>
    </source>
</evidence>
<dbReference type="Pfam" id="PF13360">
    <property type="entry name" value="PQQ_2"/>
    <property type="match status" value="2"/>
</dbReference>
<reference evidence="3 4" key="1">
    <citation type="submission" date="2018-05" db="EMBL/GenBank/DDBJ databases">
        <title>A metagenomic window into the 2 km-deep terrestrial subsurface aquifer revealed taxonomically and functionally diverse microbial community comprising novel uncultured bacterial lineages.</title>
        <authorList>
            <person name="Kadnikov V.V."/>
            <person name="Mardanov A.V."/>
            <person name="Beletsky A.V."/>
            <person name="Banks D."/>
            <person name="Pimenov N.V."/>
            <person name="Frank Y.A."/>
            <person name="Karnachuk O.V."/>
            <person name="Ravin N.V."/>
        </authorList>
    </citation>
    <scope>NUCLEOTIDE SEQUENCE [LARGE SCALE GENOMIC DNA]</scope>
    <source>
        <strain evidence="3">BY5</strain>
    </source>
</reference>